<gene>
    <name evidence="11" type="ORF">KPH14_011544</name>
</gene>
<reference evidence="11" key="2">
    <citation type="journal article" date="2023" name="Commun. Biol.">
        <title>Intrasexual cuticular hydrocarbon dimorphism in a wasp sheds light on hydrocarbon biosynthesis genes in Hymenoptera.</title>
        <authorList>
            <person name="Moris V.C."/>
            <person name="Podsiadlowski L."/>
            <person name="Martin S."/>
            <person name="Oeyen J.P."/>
            <person name="Donath A."/>
            <person name="Petersen M."/>
            <person name="Wilbrandt J."/>
            <person name="Misof B."/>
            <person name="Liedtke D."/>
            <person name="Thamm M."/>
            <person name="Scheiner R."/>
            <person name="Schmitt T."/>
            <person name="Niehuis O."/>
        </authorList>
    </citation>
    <scope>NUCLEOTIDE SEQUENCE</scope>
    <source>
        <strain evidence="11">GBR_01_08_01A</strain>
    </source>
</reference>
<keyword evidence="4 10" id="KW-0812">Transmembrane</keyword>
<dbReference type="Pfam" id="PF02949">
    <property type="entry name" value="7tm_6"/>
    <property type="match status" value="1"/>
</dbReference>
<evidence type="ECO:0000256" key="2">
    <source>
        <dbReference type="ARBA" id="ARBA00022475"/>
    </source>
</evidence>
<feature type="transmembrane region" description="Helical" evidence="10">
    <location>
        <begin position="293"/>
        <end position="314"/>
    </location>
</feature>
<dbReference type="GO" id="GO:0004984">
    <property type="term" value="F:olfactory receptor activity"/>
    <property type="evidence" value="ECO:0007669"/>
    <property type="project" value="InterPro"/>
</dbReference>
<evidence type="ECO:0000256" key="1">
    <source>
        <dbReference type="ARBA" id="ARBA00004651"/>
    </source>
</evidence>
<keyword evidence="12" id="KW-1185">Reference proteome</keyword>
<evidence type="ECO:0000256" key="10">
    <source>
        <dbReference type="RuleBase" id="RU351113"/>
    </source>
</evidence>
<dbReference type="GO" id="GO:0007165">
    <property type="term" value="P:signal transduction"/>
    <property type="evidence" value="ECO:0007669"/>
    <property type="project" value="UniProtKB-KW"/>
</dbReference>
<protein>
    <recommendedName>
        <fullName evidence="10">Odorant receptor</fullName>
    </recommendedName>
</protein>
<keyword evidence="7 10" id="KW-0472">Membrane</keyword>
<comment type="similarity">
    <text evidence="10">Belongs to the insect chemoreceptor superfamily. Heteromeric odorant receptor channel (TC 1.A.69) family.</text>
</comment>
<feature type="transmembrane region" description="Helical" evidence="10">
    <location>
        <begin position="351"/>
        <end position="370"/>
    </location>
</feature>
<sequence>MEALVIRYYNLNRFLLSLTGLWPFQNKIVRQIQHFFVHTIFLSSVLVQIFKLATIEPSIESYIDVSSYALLCLAYISKYSMYIYQFQNVKYLIIRLCHNWDLLFYEKEHEIMQEYALKVLICSLIIILVIWTSFLWIYDVIAPLNGSHHAKPPFSAEYFIDEEVYFYHILMHMYLIFIIGMAVFIALETFYAVCVQHACGLFYIVGYRFEEALNESVLNLPPFAKKSFDIFEKIARAIEAHKNAIEFVDHMNSCFSKSYFVLLILVIAAVTVNSTAVLQAITAARTYDAANNLARIINITCGLFCLCYCGQKLIDCSTSISKKVYNLPWFLAPVEIQGSLLVVMQRSLKECTLVLGTLFPVSFELFAAVLKMSSYYITTLRALQ</sequence>
<evidence type="ECO:0000256" key="6">
    <source>
        <dbReference type="ARBA" id="ARBA00022989"/>
    </source>
</evidence>
<evidence type="ECO:0000313" key="12">
    <source>
        <dbReference type="Proteomes" id="UP001258017"/>
    </source>
</evidence>
<proteinExistence type="inferred from homology"/>
<evidence type="ECO:0000256" key="7">
    <source>
        <dbReference type="ARBA" id="ARBA00023136"/>
    </source>
</evidence>
<feature type="transmembrane region" description="Helical" evidence="10">
    <location>
        <begin position="259"/>
        <end position="281"/>
    </location>
</feature>
<dbReference type="PANTHER" id="PTHR21137">
    <property type="entry name" value="ODORANT RECEPTOR"/>
    <property type="match status" value="1"/>
</dbReference>
<evidence type="ECO:0000256" key="4">
    <source>
        <dbReference type="ARBA" id="ARBA00022692"/>
    </source>
</evidence>
<organism evidence="11 12">
    <name type="scientific">Odynerus spinipes</name>
    <dbReference type="NCBI Taxonomy" id="1348599"/>
    <lineage>
        <taxon>Eukaryota</taxon>
        <taxon>Metazoa</taxon>
        <taxon>Ecdysozoa</taxon>
        <taxon>Arthropoda</taxon>
        <taxon>Hexapoda</taxon>
        <taxon>Insecta</taxon>
        <taxon>Pterygota</taxon>
        <taxon>Neoptera</taxon>
        <taxon>Endopterygota</taxon>
        <taxon>Hymenoptera</taxon>
        <taxon>Apocrita</taxon>
        <taxon>Aculeata</taxon>
        <taxon>Vespoidea</taxon>
        <taxon>Vespidae</taxon>
        <taxon>Eumeninae</taxon>
        <taxon>Odynerus</taxon>
    </lineage>
</organism>
<dbReference type="Proteomes" id="UP001258017">
    <property type="component" value="Unassembled WGS sequence"/>
</dbReference>
<evidence type="ECO:0000256" key="5">
    <source>
        <dbReference type="ARBA" id="ARBA00022725"/>
    </source>
</evidence>
<keyword evidence="3 10" id="KW-0716">Sensory transduction</keyword>
<reference evidence="11" key="1">
    <citation type="submission" date="2021-08" db="EMBL/GenBank/DDBJ databases">
        <authorList>
            <person name="Misof B."/>
            <person name="Oliver O."/>
            <person name="Podsiadlowski L."/>
            <person name="Donath A."/>
            <person name="Peters R."/>
            <person name="Mayer C."/>
            <person name="Rust J."/>
            <person name="Gunkel S."/>
            <person name="Lesny P."/>
            <person name="Martin S."/>
            <person name="Oeyen J.P."/>
            <person name="Petersen M."/>
            <person name="Panagiotis P."/>
            <person name="Wilbrandt J."/>
            <person name="Tanja T."/>
        </authorList>
    </citation>
    <scope>NUCLEOTIDE SEQUENCE</scope>
    <source>
        <strain evidence="11">GBR_01_08_01A</strain>
        <tissue evidence="11">Thorax + abdomen</tissue>
    </source>
</reference>
<accession>A0AAD9RJX3</accession>
<feature type="transmembrane region" description="Helical" evidence="10">
    <location>
        <begin position="165"/>
        <end position="185"/>
    </location>
</feature>
<name>A0AAD9RJX3_9HYME</name>
<dbReference type="EMBL" id="JAIFRP010000046">
    <property type="protein sequence ID" value="KAK2580810.1"/>
    <property type="molecule type" value="Genomic_DNA"/>
</dbReference>
<keyword evidence="6 10" id="KW-1133">Transmembrane helix</keyword>
<dbReference type="AlphaFoldDB" id="A0AAD9RJX3"/>
<comment type="caution">
    <text evidence="10">Lacks conserved residue(s) required for the propagation of feature annotation.</text>
</comment>
<keyword evidence="5 10" id="KW-0552">Olfaction</keyword>
<comment type="caution">
    <text evidence="11">The sequence shown here is derived from an EMBL/GenBank/DDBJ whole genome shotgun (WGS) entry which is preliminary data.</text>
</comment>
<evidence type="ECO:0000256" key="3">
    <source>
        <dbReference type="ARBA" id="ARBA00022606"/>
    </source>
</evidence>
<dbReference type="PANTHER" id="PTHR21137:SF35">
    <property type="entry name" value="ODORANT RECEPTOR 19A-RELATED"/>
    <property type="match status" value="1"/>
</dbReference>
<comment type="subcellular location">
    <subcellularLocation>
        <location evidence="1 10">Cell membrane</location>
        <topology evidence="1 10">Multi-pass membrane protein</topology>
    </subcellularLocation>
</comment>
<dbReference type="InterPro" id="IPR004117">
    <property type="entry name" value="7tm6_olfct_rcpt"/>
</dbReference>
<evidence type="ECO:0000256" key="9">
    <source>
        <dbReference type="ARBA" id="ARBA00023224"/>
    </source>
</evidence>
<keyword evidence="9 10" id="KW-0807">Transducer</keyword>
<feature type="transmembrane region" description="Helical" evidence="10">
    <location>
        <begin position="115"/>
        <end position="138"/>
    </location>
</feature>
<dbReference type="GO" id="GO:0005549">
    <property type="term" value="F:odorant binding"/>
    <property type="evidence" value="ECO:0007669"/>
    <property type="project" value="InterPro"/>
</dbReference>
<evidence type="ECO:0000313" key="11">
    <source>
        <dbReference type="EMBL" id="KAK2580810.1"/>
    </source>
</evidence>
<keyword evidence="8 10" id="KW-0675">Receptor</keyword>
<dbReference type="GO" id="GO:0005886">
    <property type="term" value="C:plasma membrane"/>
    <property type="evidence" value="ECO:0007669"/>
    <property type="project" value="UniProtKB-SubCell"/>
</dbReference>
<keyword evidence="2" id="KW-1003">Cell membrane</keyword>
<evidence type="ECO:0000256" key="8">
    <source>
        <dbReference type="ARBA" id="ARBA00023170"/>
    </source>
</evidence>